<accession>A0ABS3RZJ2</accession>
<name>A0ABS3RZJ2_9ACTN</name>
<evidence type="ECO:0000313" key="1">
    <source>
        <dbReference type="EMBL" id="MBO2461723.1"/>
    </source>
</evidence>
<dbReference type="EMBL" id="JAGEPF010000018">
    <property type="protein sequence ID" value="MBO2461723.1"/>
    <property type="molecule type" value="Genomic_DNA"/>
</dbReference>
<organism evidence="1 2">
    <name type="scientific">Actinomadura violacea</name>
    <dbReference type="NCBI Taxonomy" id="2819934"/>
    <lineage>
        <taxon>Bacteria</taxon>
        <taxon>Bacillati</taxon>
        <taxon>Actinomycetota</taxon>
        <taxon>Actinomycetes</taxon>
        <taxon>Streptosporangiales</taxon>
        <taxon>Thermomonosporaceae</taxon>
        <taxon>Actinomadura</taxon>
    </lineage>
</organism>
<comment type="caution">
    <text evidence="1">The sequence shown here is derived from an EMBL/GenBank/DDBJ whole genome shotgun (WGS) entry which is preliminary data.</text>
</comment>
<reference evidence="1 2" key="1">
    <citation type="submission" date="2021-03" db="EMBL/GenBank/DDBJ databases">
        <title>Actinomadura violae sp. nov., isolated from lichen in Thailand.</title>
        <authorList>
            <person name="Kanchanasin P."/>
            <person name="Saeng-In P."/>
            <person name="Phongsopitanun W."/>
            <person name="Yuki M."/>
            <person name="Kudo T."/>
            <person name="Ohkuma M."/>
            <person name="Tanasupawat S."/>
        </authorList>
    </citation>
    <scope>NUCLEOTIDE SEQUENCE [LARGE SCALE GENOMIC DNA]</scope>
    <source>
        <strain evidence="1 2">LCR2-06</strain>
    </source>
</reference>
<protein>
    <submittedName>
        <fullName evidence="1">Uncharacterized protein</fullName>
    </submittedName>
</protein>
<dbReference type="Proteomes" id="UP000680206">
    <property type="component" value="Unassembled WGS sequence"/>
</dbReference>
<dbReference type="RefSeq" id="WP_208245212.1">
    <property type="nucleotide sequence ID" value="NZ_JAGEPF010000018.1"/>
</dbReference>
<gene>
    <name evidence="1" type="ORF">J4709_29550</name>
</gene>
<evidence type="ECO:0000313" key="2">
    <source>
        <dbReference type="Proteomes" id="UP000680206"/>
    </source>
</evidence>
<proteinExistence type="predicted"/>
<keyword evidence="2" id="KW-1185">Reference proteome</keyword>
<sequence>MRARWEYEIPGCARDARDVAMRARAMHRDADSTTNVFTVIDGDGAETVVDLDEGDGPYTAARRAKLQRTVLHIVAVETDDFRMDCCDTDPVHVWVVVSTWSTRRAVQVQGTQFAQAAGCAPEELVGLHFMADLPYGEPPFKAEPAERIEFARLEACPPIEEVDAWLEEHSNAD</sequence>